<keyword evidence="2" id="KW-1185">Reference proteome</keyword>
<gene>
    <name evidence="1" type="ORF">RPERSI_LOCUS33132</name>
</gene>
<reference evidence="1" key="1">
    <citation type="submission" date="2021-06" db="EMBL/GenBank/DDBJ databases">
        <authorList>
            <person name="Kallberg Y."/>
            <person name="Tangrot J."/>
            <person name="Rosling A."/>
        </authorList>
    </citation>
    <scope>NUCLEOTIDE SEQUENCE</scope>
    <source>
        <strain evidence="1">MA461A</strain>
    </source>
</reference>
<dbReference type="EMBL" id="CAJVQC010141877">
    <property type="protein sequence ID" value="CAG8844270.1"/>
    <property type="molecule type" value="Genomic_DNA"/>
</dbReference>
<evidence type="ECO:0000313" key="2">
    <source>
        <dbReference type="Proteomes" id="UP000789920"/>
    </source>
</evidence>
<feature type="non-terminal residue" evidence="1">
    <location>
        <position position="1"/>
    </location>
</feature>
<protein>
    <submittedName>
        <fullName evidence="1">5945_t:CDS:1</fullName>
    </submittedName>
</protein>
<evidence type="ECO:0000313" key="1">
    <source>
        <dbReference type="EMBL" id="CAG8844270.1"/>
    </source>
</evidence>
<feature type="non-terminal residue" evidence="1">
    <location>
        <position position="94"/>
    </location>
</feature>
<dbReference type="Proteomes" id="UP000789920">
    <property type="component" value="Unassembled WGS sequence"/>
</dbReference>
<sequence length="94" mass="10959">LIESPKPSLSHITNDTYTKPPPGVDQNLTIFIGIMTYYEKIDTREFILGLPEDENKDKLEEESKMYGDIVILNITENMNEGKTFEYFIWFAKHV</sequence>
<accession>A0ACA9SPG6</accession>
<name>A0ACA9SPG6_9GLOM</name>
<organism evidence="1 2">
    <name type="scientific">Racocetra persica</name>
    <dbReference type="NCBI Taxonomy" id="160502"/>
    <lineage>
        <taxon>Eukaryota</taxon>
        <taxon>Fungi</taxon>
        <taxon>Fungi incertae sedis</taxon>
        <taxon>Mucoromycota</taxon>
        <taxon>Glomeromycotina</taxon>
        <taxon>Glomeromycetes</taxon>
        <taxon>Diversisporales</taxon>
        <taxon>Gigasporaceae</taxon>
        <taxon>Racocetra</taxon>
    </lineage>
</organism>
<comment type="caution">
    <text evidence="1">The sequence shown here is derived from an EMBL/GenBank/DDBJ whole genome shotgun (WGS) entry which is preliminary data.</text>
</comment>
<proteinExistence type="predicted"/>